<dbReference type="OrthoDB" id="3043660at2759"/>
<evidence type="ECO:0000256" key="1">
    <source>
        <dbReference type="SAM" id="SignalP"/>
    </source>
</evidence>
<reference evidence="2" key="1">
    <citation type="submission" date="2021-02" db="EMBL/GenBank/DDBJ databases">
        <title>Psilocybe cubensis genome.</title>
        <authorList>
            <person name="Mckernan K.J."/>
            <person name="Crawford S."/>
            <person name="Trippe A."/>
            <person name="Kane L.T."/>
            <person name="Mclaughlin S."/>
        </authorList>
    </citation>
    <scope>NUCLEOTIDE SEQUENCE [LARGE SCALE GENOMIC DNA]</scope>
    <source>
        <strain evidence="2">MGC-MH-2018</strain>
    </source>
</reference>
<sequence>MKFSVSAALFSFAGFVSASTVVSRQSCPQATRFGVMTVSPTTVKAGDTIHISVDLTCGVKNFKIIPKFIDYTIEVPSNANNGFQPPIVLARRTIPAGALSDSFTTTIPHGYYVANSPYNVVLTNIHNIDGTDGSPVLVEGGVLEPIKIIV</sequence>
<proteinExistence type="predicted"/>
<name>A0A8H7XZT3_PSICU</name>
<feature type="signal peptide" evidence="1">
    <location>
        <begin position="1"/>
        <end position="18"/>
    </location>
</feature>
<protein>
    <submittedName>
        <fullName evidence="2">Uncharacterized protein</fullName>
    </submittedName>
</protein>
<accession>A0A8H7XZT3</accession>
<dbReference type="AlphaFoldDB" id="A0A8H7XZT3"/>
<gene>
    <name evidence="2" type="ORF">JR316_002906</name>
</gene>
<comment type="caution">
    <text evidence="2">The sequence shown here is derived from an EMBL/GenBank/DDBJ whole genome shotgun (WGS) entry which is preliminary data.</text>
</comment>
<keyword evidence="1" id="KW-0732">Signal</keyword>
<dbReference type="EMBL" id="JAFIQS010000003">
    <property type="protein sequence ID" value="KAG5170831.1"/>
    <property type="molecule type" value="Genomic_DNA"/>
</dbReference>
<organism evidence="2">
    <name type="scientific">Psilocybe cubensis</name>
    <name type="common">Psychedelic mushroom</name>
    <name type="synonym">Stropharia cubensis</name>
    <dbReference type="NCBI Taxonomy" id="181762"/>
    <lineage>
        <taxon>Eukaryota</taxon>
        <taxon>Fungi</taxon>
        <taxon>Dikarya</taxon>
        <taxon>Basidiomycota</taxon>
        <taxon>Agaricomycotina</taxon>
        <taxon>Agaricomycetes</taxon>
        <taxon>Agaricomycetidae</taxon>
        <taxon>Agaricales</taxon>
        <taxon>Agaricineae</taxon>
        <taxon>Strophariaceae</taxon>
        <taxon>Psilocybe</taxon>
    </lineage>
</organism>
<evidence type="ECO:0000313" key="2">
    <source>
        <dbReference type="EMBL" id="KAG5170831.1"/>
    </source>
</evidence>
<feature type="chain" id="PRO_5034362737" evidence="1">
    <location>
        <begin position="19"/>
        <end position="150"/>
    </location>
</feature>